<reference evidence="5" key="1">
    <citation type="submission" date="2017-09" db="EMBL/GenBank/DDBJ databases">
        <title>Depth-based differentiation of microbial function through sediment-hosted aquifers and enrichment of novel symbionts in the deep terrestrial subsurface.</title>
        <authorList>
            <person name="Probst A.J."/>
            <person name="Ladd B."/>
            <person name="Jarett J.K."/>
            <person name="Geller-Mcgrath D.E."/>
            <person name="Sieber C.M.K."/>
            <person name="Emerson J.B."/>
            <person name="Anantharaman K."/>
            <person name="Thomas B.C."/>
            <person name="Malmstrom R."/>
            <person name="Stieglmeier M."/>
            <person name="Klingl A."/>
            <person name="Woyke T."/>
            <person name="Ryan C.M."/>
            <person name="Banfield J.F."/>
        </authorList>
    </citation>
    <scope>NUCLEOTIDE SEQUENCE [LARGE SCALE GENOMIC DNA]</scope>
</reference>
<dbReference type="EMBL" id="PFTM01000058">
    <property type="protein sequence ID" value="PJB82485.1"/>
    <property type="molecule type" value="Genomic_DNA"/>
</dbReference>
<dbReference type="PROSITE" id="PS51736">
    <property type="entry name" value="RECOMBINASES_3"/>
    <property type="match status" value="1"/>
</dbReference>
<organism evidence="4 5">
    <name type="scientific">Candidatus Yonathbacteria bacterium CG_4_9_14_0_8_um_filter_46_47</name>
    <dbReference type="NCBI Taxonomy" id="1975106"/>
    <lineage>
        <taxon>Bacteria</taxon>
        <taxon>Candidatus Yonathiibacteriota</taxon>
    </lineage>
</organism>
<dbReference type="CDD" id="cd00338">
    <property type="entry name" value="Ser_Recombinase"/>
    <property type="match status" value="1"/>
</dbReference>
<dbReference type="Gene3D" id="3.90.1750.20">
    <property type="entry name" value="Putative Large Serine Recombinase, Chain B, Domain 2"/>
    <property type="match status" value="1"/>
</dbReference>
<dbReference type="PANTHER" id="PTHR30461:SF23">
    <property type="entry name" value="DNA RECOMBINASE-RELATED"/>
    <property type="match status" value="1"/>
</dbReference>
<evidence type="ECO:0008006" key="6">
    <source>
        <dbReference type="Google" id="ProtNLM"/>
    </source>
</evidence>
<proteinExistence type="predicted"/>
<dbReference type="GO" id="GO:0000150">
    <property type="term" value="F:DNA strand exchange activity"/>
    <property type="evidence" value="ECO:0007669"/>
    <property type="project" value="InterPro"/>
</dbReference>
<dbReference type="InterPro" id="IPR006119">
    <property type="entry name" value="Resolv_N"/>
</dbReference>
<dbReference type="PANTHER" id="PTHR30461">
    <property type="entry name" value="DNA-INVERTASE FROM LAMBDOID PROPHAGE"/>
    <property type="match status" value="1"/>
</dbReference>
<evidence type="ECO:0000256" key="1">
    <source>
        <dbReference type="SAM" id="Coils"/>
    </source>
</evidence>
<dbReference type="InterPro" id="IPR038109">
    <property type="entry name" value="DNA_bind_recomb_sf"/>
</dbReference>
<name>A0A2M8D6D4_9BACT</name>
<dbReference type="PROSITE" id="PS51737">
    <property type="entry name" value="RECOMBINASE_DNA_BIND"/>
    <property type="match status" value="1"/>
</dbReference>
<dbReference type="InterPro" id="IPR011109">
    <property type="entry name" value="DNA_bind_recombinase_dom"/>
</dbReference>
<dbReference type="InterPro" id="IPR036162">
    <property type="entry name" value="Resolvase-like_N_sf"/>
</dbReference>
<dbReference type="InterPro" id="IPR025827">
    <property type="entry name" value="Zn_ribbon_recom_dom"/>
</dbReference>
<dbReference type="Pfam" id="PF13408">
    <property type="entry name" value="Zn_ribbon_recom"/>
    <property type="match status" value="1"/>
</dbReference>
<dbReference type="SUPFAM" id="SSF53041">
    <property type="entry name" value="Resolvase-like"/>
    <property type="match status" value="1"/>
</dbReference>
<dbReference type="AlphaFoldDB" id="A0A2M8D6D4"/>
<dbReference type="SMART" id="SM00857">
    <property type="entry name" value="Resolvase"/>
    <property type="match status" value="1"/>
</dbReference>
<evidence type="ECO:0000259" key="2">
    <source>
        <dbReference type="PROSITE" id="PS51736"/>
    </source>
</evidence>
<keyword evidence="1" id="KW-0175">Coiled coil</keyword>
<evidence type="ECO:0000313" key="4">
    <source>
        <dbReference type="EMBL" id="PJB82485.1"/>
    </source>
</evidence>
<dbReference type="Proteomes" id="UP000229236">
    <property type="component" value="Unassembled WGS sequence"/>
</dbReference>
<feature type="domain" description="Recombinase" evidence="3">
    <location>
        <begin position="160"/>
        <end position="266"/>
    </location>
</feature>
<comment type="caution">
    <text evidence="4">The sequence shown here is derived from an EMBL/GenBank/DDBJ whole genome shotgun (WGS) entry which is preliminary data.</text>
</comment>
<feature type="domain" description="Resolvase/invertase-type recombinase catalytic" evidence="2">
    <location>
        <begin position="7"/>
        <end position="153"/>
    </location>
</feature>
<feature type="non-terminal residue" evidence="4">
    <location>
        <position position="494"/>
    </location>
</feature>
<evidence type="ECO:0000313" key="5">
    <source>
        <dbReference type="Proteomes" id="UP000229236"/>
    </source>
</evidence>
<dbReference type="Gene3D" id="3.40.50.1390">
    <property type="entry name" value="Resolvase, N-terminal catalytic domain"/>
    <property type="match status" value="1"/>
</dbReference>
<dbReference type="Pfam" id="PF07508">
    <property type="entry name" value="Recombinase"/>
    <property type="match status" value="1"/>
</dbReference>
<dbReference type="Pfam" id="PF00239">
    <property type="entry name" value="Resolvase"/>
    <property type="match status" value="1"/>
</dbReference>
<dbReference type="GO" id="GO:0003677">
    <property type="term" value="F:DNA binding"/>
    <property type="evidence" value="ECO:0007669"/>
    <property type="project" value="InterPro"/>
</dbReference>
<feature type="coiled-coil region" evidence="1">
    <location>
        <begin position="387"/>
        <end position="414"/>
    </location>
</feature>
<dbReference type="InterPro" id="IPR050639">
    <property type="entry name" value="SSR_resolvase"/>
</dbReference>
<sequence length="494" mass="56866">MNNHTRKFFIYTRKSTDTEDRQVRSISDQLAELKELAVKEQIEVVDIFVEKQTAKAPGRPVFNEMLLRIEQNEANGILAWHPDRLARNSVDGGKIIYLLDTGKIAELKFPTFWCDPTPQGKFMLSIAFSQSKYYVDNLSENIKRGHRNKVKDGIWPQMAPLGYVNVKGQGIAPHPEYAPLIKKTFEAYVTGNFTLRAVREKFNALGLKGKSDGELAVSNYQKILKNPIYTGLMRYNGEIFEGKHKPIISKKLFDQCQEVMMRKSKPHSKGLKTYLYRGFFHCGECGCFITTETQKGHNYLHCTKRKNPCSQKYVREEIITSQIKEEIQKVSLPLAWTKWMIEENQKDQSSELQASELFAQKTKNAISLLDSKIEKLMTAYLENALSLEEYREAKNKLVNQKQLLKEKLQAFEQKTNNRFELTENFLKLNLEAKELANERTGKENLHLFKKIGSNFIIEARTVSLEPRSAWRVLSDWGFLGGNTEQTALRADSLS</sequence>
<evidence type="ECO:0000259" key="3">
    <source>
        <dbReference type="PROSITE" id="PS51737"/>
    </source>
</evidence>
<accession>A0A2M8D6D4</accession>
<gene>
    <name evidence="4" type="ORF">CO088_03405</name>
</gene>
<protein>
    <recommendedName>
        <fullName evidence="6">Recombinase domain-containing protein</fullName>
    </recommendedName>
</protein>